<dbReference type="AlphaFoldDB" id="A0AB39BVZ2"/>
<dbReference type="EMBL" id="CP162551">
    <property type="protein sequence ID" value="XDI37584.1"/>
    <property type="molecule type" value="Genomic_DNA"/>
</dbReference>
<gene>
    <name evidence="5" type="ORF">AB3N04_04505</name>
</gene>
<dbReference type="Pfam" id="PF01546">
    <property type="entry name" value="Peptidase_M20"/>
    <property type="match status" value="1"/>
</dbReference>
<dbReference type="PANTHER" id="PTHR43808">
    <property type="entry name" value="ACETYLORNITHINE DEACETYLASE"/>
    <property type="match status" value="1"/>
</dbReference>
<feature type="active site" description="Proton acceptor" evidence="3">
    <location>
        <position position="143"/>
    </location>
</feature>
<dbReference type="Pfam" id="PF07687">
    <property type="entry name" value="M20_dimer"/>
    <property type="match status" value="1"/>
</dbReference>
<feature type="domain" description="Peptidase M20 dimerisation" evidence="4">
    <location>
        <begin position="178"/>
        <end position="278"/>
    </location>
</feature>
<dbReference type="SUPFAM" id="SSF53187">
    <property type="entry name" value="Zn-dependent exopeptidases"/>
    <property type="match status" value="1"/>
</dbReference>
<feature type="active site" evidence="3">
    <location>
        <position position="80"/>
    </location>
</feature>
<sequence>MIDIHSKESEMLQLLEKLVNIDSGSTNKAGVDKIGEIVAAEFKSLGYDVRVIGNNEVGNHLVINHPEAEHTDILIVAHMDTVFEDGTASARPFRIDEEKGRAYGPGVIDMKASLVSVLYALRALKNENNEAYKNVRIVLNSDEEIGSRTSRSLIEQETKGIAYALIMEPARKDGSLVTERRGSGRYKIEVQGLAAHSGIEPEKGRSAIEELAHKIVKLHELNDHEHGISVNVGMIEGGNAVNTISSSAIGHVDVRVATPEQASEMEHKIEEVCASTDVRGTTIALTGDISRPPMLKNEKIAKLFQIVQDVGRELGIEIKDTKTGGGSDASFTAAMGIPTIDGLGPIGGNAHSEDEYLEIASLTERTRLLAKIIQRLHVDK</sequence>
<dbReference type="InterPro" id="IPR050072">
    <property type="entry name" value="Peptidase_M20A"/>
</dbReference>
<keyword evidence="2" id="KW-0378">Hydrolase</keyword>
<dbReference type="InterPro" id="IPR017150">
    <property type="entry name" value="Pept_M20_glutamate_carboxypep"/>
</dbReference>
<evidence type="ECO:0000256" key="1">
    <source>
        <dbReference type="ARBA" id="ARBA00022723"/>
    </source>
</evidence>
<dbReference type="RefSeq" id="WP_368504917.1">
    <property type="nucleotide sequence ID" value="NZ_CP162551.1"/>
</dbReference>
<evidence type="ECO:0000259" key="4">
    <source>
        <dbReference type="Pfam" id="PF07687"/>
    </source>
</evidence>
<evidence type="ECO:0000313" key="5">
    <source>
        <dbReference type="EMBL" id="XDI37584.1"/>
    </source>
</evidence>
<dbReference type="GO" id="GO:0046872">
    <property type="term" value="F:metal ion binding"/>
    <property type="evidence" value="ECO:0007669"/>
    <property type="project" value="UniProtKB-KW"/>
</dbReference>
<evidence type="ECO:0000256" key="3">
    <source>
        <dbReference type="PIRSR" id="PIRSR037238-1"/>
    </source>
</evidence>
<dbReference type="SUPFAM" id="SSF55031">
    <property type="entry name" value="Bacterial exopeptidase dimerisation domain"/>
    <property type="match status" value="1"/>
</dbReference>
<dbReference type="Gene3D" id="3.30.70.360">
    <property type="match status" value="1"/>
</dbReference>
<dbReference type="InterPro" id="IPR002933">
    <property type="entry name" value="Peptidase_M20"/>
</dbReference>
<dbReference type="GO" id="GO:0016787">
    <property type="term" value="F:hydrolase activity"/>
    <property type="evidence" value="ECO:0007669"/>
    <property type="project" value="UniProtKB-KW"/>
</dbReference>
<reference evidence="5" key="1">
    <citation type="submission" date="2024-07" db="EMBL/GenBank/DDBJ databases">
        <title>Identification and characteristics of an arsenic-resistant bacterial isolate, which belongs to a novel species.</title>
        <authorList>
            <person name="Juszczyk A."/>
            <person name="Kowalczyk A."/>
            <person name="Was K."/>
            <person name="Kosowicz W."/>
            <person name="Budzyn A."/>
            <person name="Latowski D."/>
        </authorList>
    </citation>
    <scope>NUCLEOTIDE SEQUENCE</scope>
    <source>
        <strain evidence="5">As8PL</strain>
    </source>
</reference>
<accession>A0AB39BVZ2</accession>
<name>A0AB39BVZ2_9BACI</name>
<dbReference type="CDD" id="cd03885">
    <property type="entry name" value="M20_CPDG2"/>
    <property type="match status" value="1"/>
</dbReference>
<dbReference type="InterPro" id="IPR011650">
    <property type="entry name" value="Peptidase_M20_dimer"/>
</dbReference>
<dbReference type="Gene3D" id="3.40.630.10">
    <property type="entry name" value="Zn peptidases"/>
    <property type="match status" value="1"/>
</dbReference>
<keyword evidence="1" id="KW-0479">Metal-binding</keyword>
<dbReference type="PANTHER" id="PTHR43808:SF9">
    <property type="entry name" value="BLL0789 PROTEIN"/>
    <property type="match status" value="1"/>
</dbReference>
<proteinExistence type="predicted"/>
<dbReference type="InterPro" id="IPR036264">
    <property type="entry name" value="Bact_exopeptidase_dim_dom"/>
</dbReference>
<dbReference type="PIRSF" id="PIRSF037238">
    <property type="entry name" value="Carboxypeptidase_G2"/>
    <property type="match status" value="1"/>
</dbReference>
<evidence type="ECO:0000256" key="2">
    <source>
        <dbReference type="ARBA" id="ARBA00022801"/>
    </source>
</evidence>
<protein>
    <submittedName>
        <fullName evidence="5">M20 family metallopeptidase</fullName>
    </submittedName>
</protein>
<organism evidence="5">
    <name type="scientific">Alkalihalophilus sp. As8PL</name>
    <dbReference type="NCBI Taxonomy" id="3237103"/>
    <lineage>
        <taxon>Bacteria</taxon>
        <taxon>Bacillati</taxon>
        <taxon>Bacillota</taxon>
        <taxon>Bacilli</taxon>
        <taxon>Bacillales</taxon>
        <taxon>Bacillaceae</taxon>
        <taxon>Alkalihalophilus</taxon>
    </lineage>
</organism>